<protein>
    <recommendedName>
        <fullName evidence="4">Outer membrane protein beta-barrel domain-containing protein</fullName>
    </recommendedName>
</protein>
<proteinExistence type="predicted"/>
<comment type="caution">
    <text evidence="2">The sequence shown here is derived from an EMBL/GenBank/DDBJ whole genome shotgun (WGS) entry which is preliminary data.</text>
</comment>
<keyword evidence="1" id="KW-0732">Signal</keyword>
<name>A0ABV1FR11_9BACT</name>
<accession>A0ABV1FR11</accession>
<evidence type="ECO:0000313" key="3">
    <source>
        <dbReference type="Proteomes" id="UP001487296"/>
    </source>
</evidence>
<dbReference type="RefSeq" id="WP_215759907.1">
    <property type="nucleotide sequence ID" value="NZ_JAHKBE010000023.1"/>
</dbReference>
<keyword evidence="3" id="KW-1185">Reference proteome</keyword>
<dbReference type="EMBL" id="JBBNFP010000023">
    <property type="protein sequence ID" value="MEQ2486832.1"/>
    <property type="molecule type" value="Genomic_DNA"/>
</dbReference>
<sequence>MNSPLHKTILTAVAALFMYNGGVQAQTISEIAKRDPLIITGSVGTRNTYFHSSAGSSYASPMSNMFYLNLNVSLYGFSMPFSFYYSNNNLDFNYPHINFKINPRYKNWRGYIGRTTLNYSPYIMNMSFNGVGLEYRGKTFHSSVFYGTFRNAINDNPDDPSPRNPQYQRVGWGFNVGYNNARGAIDLYLLRAYDRLNTVDEVWRDRITPQENLSFALKGSYAFRRYFSFSANVAMSAFSTDRRADKVTTSETKRFDKIFDTRYTSLARFAGDVSVNFNSPTFNTSVFYRMVQPDYLTLGTNYLANNYHSLGLTMGTYLFKKVALSATFSGQEDNLTNRQLYTTRGYVYSANASTRFGEHFNLSAAYSGYLTTQADGTERVNDSTQVKRIMHSVSVTPTFTTENDLLAHTASVSTSWSRNKDLNRFATGVGDYTSLAIGATYDLGVKPWETDFIASISHQNTRGSGTRYTSDVASITTSRSFLKEKNLNLSATVSMCYNEVERLSKSLSVGFDMAASYSLKKVHLFSFTAGMYKYGDVNPSKTHDDLNATDITLSFNYNYTFTLLELKRNAERAEKRAKN</sequence>
<feature type="signal peptide" evidence="1">
    <location>
        <begin position="1"/>
        <end position="25"/>
    </location>
</feature>
<organism evidence="2 3">
    <name type="scientific">Hallella faecis</name>
    <dbReference type="NCBI Taxonomy" id="2841596"/>
    <lineage>
        <taxon>Bacteria</taxon>
        <taxon>Pseudomonadati</taxon>
        <taxon>Bacteroidota</taxon>
        <taxon>Bacteroidia</taxon>
        <taxon>Bacteroidales</taxon>
        <taxon>Prevotellaceae</taxon>
        <taxon>Hallella</taxon>
    </lineage>
</organism>
<feature type="chain" id="PRO_5047418288" description="Outer membrane protein beta-barrel domain-containing protein" evidence="1">
    <location>
        <begin position="26"/>
        <end position="579"/>
    </location>
</feature>
<reference evidence="2 3" key="1">
    <citation type="submission" date="2024-04" db="EMBL/GenBank/DDBJ databases">
        <title>Human intestinal bacterial collection.</title>
        <authorList>
            <person name="Pauvert C."/>
            <person name="Hitch T.C.A."/>
            <person name="Clavel T."/>
        </authorList>
    </citation>
    <scope>NUCLEOTIDE SEQUENCE [LARGE SCALE GENOMIC DNA]</scope>
    <source>
        <strain evidence="2 3">CLA-AA-H145</strain>
    </source>
</reference>
<gene>
    <name evidence="2" type="ORF">AAAT34_07150</name>
</gene>
<dbReference type="Proteomes" id="UP001487296">
    <property type="component" value="Unassembled WGS sequence"/>
</dbReference>
<evidence type="ECO:0000256" key="1">
    <source>
        <dbReference type="SAM" id="SignalP"/>
    </source>
</evidence>
<evidence type="ECO:0000313" key="2">
    <source>
        <dbReference type="EMBL" id="MEQ2486832.1"/>
    </source>
</evidence>
<evidence type="ECO:0008006" key="4">
    <source>
        <dbReference type="Google" id="ProtNLM"/>
    </source>
</evidence>